<dbReference type="OrthoDB" id="2192830at2759"/>
<name>A0A9P8PVF2_9ASCO</name>
<accession>A0A9P8PVF2</accession>
<proteinExistence type="predicted"/>
<organism evidence="1 2">
    <name type="scientific">Wickerhamomyces mucosus</name>
    <dbReference type="NCBI Taxonomy" id="1378264"/>
    <lineage>
        <taxon>Eukaryota</taxon>
        <taxon>Fungi</taxon>
        <taxon>Dikarya</taxon>
        <taxon>Ascomycota</taxon>
        <taxon>Saccharomycotina</taxon>
        <taxon>Saccharomycetes</taxon>
        <taxon>Phaffomycetales</taxon>
        <taxon>Wickerhamomycetaceae</taxon>
        <taxon>Wickerhamomyces</taxon>
    </lineage>
</organism>
<evidence type="ECO:0000313" key="1">
    <source>
        <dbReference type="EMBL" id="KAH3679058.1"/>
    </source>
</evidence>
<reference evidence="1" key="2">
    <citation type="submission" date="2021-01" db="EMBL/GenBank/DDBJ databases">
        <authorList>
            <person name="Schikora-Tamarit M.A."/>
        </authorList>
    </citation>
    <scope>NUCLEOTIDE SEQUENCE</scope>
    <source>
        <strain evidence="1">CBS6341</strain>
    </source>
</reference>
<dbReference type="AlphaFoldDB" id="A0A9P8PVF2"/>
<dbReference type="EMBL" id="JAEUBF010000390">
    <property type="protein sequence ID" value="KAH3679058.1"/>
    <property type="molecule type" value="Genomic_DNA"/>
</dbReference>
<comment type="caution">
    <text evidence="1">The sequence shown here is derived from an EMBL/GenBank/DDBJ whole genome shotgun (WGS) entry which is preliminary data.</text>
</comment>
<gene>
    <name evidence="1" type="ORF">WICMUC_001253</name>
</gene>
<evidence type="ECO:0000313" key="2">
    <source>
        <dbReference type="Proteomes" id="UP000769528"/>
    </source>
</evidence>
<evidence type="ECO:0008006" key="3">
    <source>
        <dbReference type="Google" id="ProtNLM"/>
    </source>
</evidence>
<protein>
    <recommendedName>
        <fullName evidence="3">LysM domain-containing protein</fullName>
    </recommendedName>
</protein>
<reference evidence="1" key="1">
    <citation type="journal article" date="2021" name="Open Biol.">
        <title>Shared evolutionary footprints suggest mitochondrial oxidative damage underlies multiple complex I losses in fungi.</title>
        <authorList>
            <person name="Schikora-Tamarit M.A."/>
            <person name="Marcet-Houben M."/>
            <person name="Nosek J."/>
            <person name="Gabaldon T."/>
        </authorList>
    </citation>
    <scope>NUCLEOTIDE SEQUENCE</scope>
    <source>
        <strain evidence="1">CBS6341</strain>
    </source>
</reference>
<keyword evidence="2" id="KW-1185">Reference proteome</keyword>
<dbReference type="Proteomes" id="UP000769528">
    <property type="component" value="Unassembled WGS sequence"/>
</dbReference>
<sequence length="330" mass="38706">MINSCSEIQNCFYDIPLEEKESDKFTDDSTNDRIDIFDYNLTNGTLFTEDSIKFDVNNDYEHQFEFNRFCTNNKYQTINQLCKIDTFRELYFVHYVNDETTLQSLSITYKCSISEIRKVNRLESENINYVQIKKFVLVPLCHCKFPGNFKIYQAPGAEKSIYDEYEIDVETFINESVPSNNTWHADSSIKCCDLKTQPGAVISRVLLNDVTMDRRISNDYPDLDRTNFLFGFTVLNFIDSFTKSNYKPAFIVKINGTSKDNKSMNKDRLFNINIPEIESCDIEKSNFFGFDPKCKDALKNKTFSLEMLYQNIRRKFQNSENTIELHDLTE</sequence>